<feature type="domain" description="AMP-dependent synthetase/ligase" evidence="3">
    <location>
        <begin position="53"/>
        <end position="428"/>
    </location>
</feature>
<dbReference type="PANTHER" id="PTHR24096:SF422">
    <property type="entry name" value="BCDNA.GH02901"/>
    <property type="match status" value="1"/>
</dbReference>
<dbReference type="Gene3D" id="3.40.50.12780">
    <property type="entry name" value="N-terminal domain of ligase-like"/>
    <property type="match status" value="1"/>
</dbReference>
<protein>
    <submittedName>
        <fullName evidence="6">4-coumarate--CoA ligase 1-like</fullName>
    </submittedName>
</protein>
<dbReference type="Pfam" id="PF13193">
    <property type="entry name" value="AMP-binding_C"/>
    <property type="match status" value="1"/>
</dbReference>
<accession>A0ABM1NK98</accession>
<evidence type="ECO:0000313" key="5">
    <source>
        <dbReference type="Proteomes" id="UP000695000"/>
    </source>
</evidence>
<dbReference type="InterPro" id="IPR020845">
    <property type="entry name" value="AMP-binding_CS"/>
</dbReference>
<comment type="subcellular location">
    <subcellularLocation>
        <location evidence="1">Peroxisome</location>
    </subcellularLocation>
</comment>
<dbReference type="PROSITE" id="PS00455">
    <property type="entry name" value="AMP_BINDING"/>
    <property type="match status" value="1"/>
</dbReference>
<dbReference type="SUPFAM" id="SSF56801">
    <property type="entry name" value="Acetyl-CoA synthetase-like"/>
    <property type="match status" value="1"/>
</dbReference>
<dbReference type="InterPro" id="IPR045851">
    <property type="entry name" value="AMP-bd_C_sf"/>
</dbReference>
<evidence type="ECO:0000256" key="2">
    <source>
        <dbReference type="ARBA" id="ARBA00023140"/>
    </source>
</evidence>
<dbReference type="Pfam" id="PF00501">
    <property type="entry name" value="AMP-binding"/>
    <property type="match status" value="1"/>
</dbReference>
<dbReference type="CDD" id="cd05911">
    <property type="entry name" value="Firefly_Luc_like"/>
    <property type="match status" value="1"/>
</dbReference>
<dbReference type="PANTHER" id="PTHR24096">
    <property type="entry name" value="LONG-CHAIN-FATTY-ACID--COA LIGASE"/>
    <property type="match status" value="1"/>
</dbReference>
<dbReference type="RefSeq" id="XP_017787248.1">
    <property type="nucleotide sequence ID" value="XM_017931759.1"/>
</dbReference>
<evidence type="ECO:0000256" key="1">
    <source>
        <dbReference type="ARBA" id="ARBA00004275"/>
    </source>
</evidence>
<name>A0ABM1NK98_NICVS</name>
<organism evidence="5 6">
    <name type="scientific">Nicrophorus vespilloides</name>
    <name type="common">Boreal carrion beetle</name>
    <dbReference type="NCBI Taxonomy" id="110193"/>
    <lineage>
        <taxon>Eukaryota</taxon>
        <taxon>Metazoa</taxon>
        <taxon>Ecdysozoa</taxon>
        <taxon>Arthropoda</taxon>
        <taxon>Hexapoda</taxon>
        <taxon>Insecta</taxon>
        <taxon>Pterygota</taxon>
        <taxon>Neoptera</taxon>
        <taxon>Endopterygota</taxon>
        <taxon>Coleoptera</taxon>
        <taxon>Polyphaga</taxon>
        <taxon>Staphyliniformia</taxon>
        <taxon>Silphidae</taxon>
        <taxon>Nicrophorinae</taxon>
        <taxon>Nicrophorus</taxon>
    </lineage>
</organism>
<keyword evidence="5" id="KW-1185">Reference proteome</keyword>
<evidence type="ECO:0000259" key="4">
    <source>
        <dbReference type="Pfam" id="PF13193"/>
    </source>
</evidence>
<gene>
    <name evidence="6" type="primary">LOC108569964</name>
</gene>
<dbReference type="Proteomes" id="UP000695000">
    <property type="component" value="Unplaced"/>
</dbReference>
<proteinExistence type="predicted"/>
<evidence type="ECO:0000259" key="3">
    <source>
        <dbReference type="Pfam" id="PF00501"/>
    </source>
</evidence>
<dbReference type="InterPro" id="IPR000873">
    <property type="entry name" value="AMP-dep_synth/lig_dom"/>
</dbReference>
<dbReference type="Gene3D" id="3.30.300.30">
    <property type="match status" value="1"/>
</dbReference>
<dbReference type="InterPro" id="IPR042099">
    <property type="entry name" value="ANL_N_sf"/>
</dbReference>
<feature type="domain" description="AMP-binding enzyme C-terminal" evidence="4">
    <location>
        <begin position="479"/>
        <end position="555"/>
    </location>
</feature>
<keyword evidence="2" id="KW-0576">Peroxisome</keyword>
<reference evidence="6" key="1">
    <citation type="submission" date="2025-08" db="UniProtKB">
        <authorList>
            <consortium name="RefSeq"/>
        </authorList>
    </citation>
    <scope>IDENTIFICATION</scope>
    <source>
        <tissue evidence="6">Whole Larva</tissue>
    </source>
</reference>
<sequence length="564" mass="61998">MSFRSAVRSVIRGKKSQLEARRLYSISHEVSSPVEDIKLPNLFLHEYVLNDIHKWHDKIAAECINSKRKYTYEEINRKSDSLAGFLQKCGIRKGDVVAVVLPNVPEYLISLLGISKSGSTVTTINPIYTSDEIQRQLVNSGTKLVITMTTLHPIVKDATDNVPNSNISIVTINHNESDSTPEGCVNFFEVCELNLEVKDPNLSLDDVVILPYSSGTTGLPKGVKITHRNLVSNIAQSNTQGLRYNTETTGNNQDIIPLVLPLFHIYGLSSIGFTKLSRGCKLVTVPKFNTDSFSKLLHQCSPNLLFAVPPMVLMLLNNPQLQLEKVSSLRSIISGAAPLGSEDICRLKEKTGGKVNLMQMYGLTECSPVTHKQSTDLKNGIKVGGSGFLLPNTKAKIVKIDDRDCVGLGPNESGELLIKGPQVMAGYLNNPEADKGIFVEGGWMRTGDIANYDEDNHFFITDRLKELIKVKGFQVAPAELEELLRGHPTVQDAAVIGIPDEKHGESPKAFVVLKKGSNTSAEDISKYVAEKVVNYKQLTGGVVFLESIPKTASGKILRKDLRNY</sequence>
<dbReference type="InterPro" id="IPR025110">
    <property type="entry name" value="AMP-bd_C"/>
</dbReference>
<evidence type="ECO:0000313" key="6">
    <source>
        <dbReference type="RefSeq" id="XP_017787248.1"/>
    </source>
</evidence>
<dbReference type="GeneID" id="108569964"/>